<dbReference type="eggNOG" id="ENOG502THB9">
    <property type="taxonomic scope" value="Eukaryota"/>
</dbReference>
<feature type="compositionally biased region" description="Basic and acidic residues" evidence="1">
    <location>
        <begin position="605"/>
        <end position="635"/>
    </location>
</feature>
<dbReference type="PaxDb" id="6239-T10E9.2"/>
<dbReference type="CTD" id="172365"/>
<dbReference type="FunCoup" id="O01605">
    <property type="interactions" value="1057"/>
</dbReference>
<reference evidence="2 3" key="1">
    <citation type="journal article" date="1998" name="Science">
        <title>Genome sequence of the nematode C. elegans: a platform for investigating biology.</title>
        <authorList>
            <consortium name="The C. elegans sequencing consortium"/>
            <person name="Sulson J.E."/>
            <person name="Waterston R."/>
        </authorList>
    </citation>
    <scope>NUCLEOTIDE SEQUENCE [LARGE SCALE GENOMIC DNA]</scope>
    <source>
        <strain evidence="2 3">Bristol N2</strain>
    </source>
</reference>
<dbReference type="RefSeq" id="NP_491884.1">
    <property type="nucleotide sequence ID" value="NM_059483.3"/>
</dbReference>
<keyword evidence="3" id="KW-1185">Reference proteome</keyword>
<dbReference type="OrthoDB" id="5801567at2759"/>
<feature type="region of interest" description="Disordered" evidence="1">
    <location>
        <begin position="539"/>
        <end position="560"/>
    </location>
</feature>
<dbReference type="UCSC" id="T10E9.2">
    <property type="organism name" value="c. elegans"/>
</dbReference>
<feature type="compositionally biased region" description="Low complexity" evidence="1">
    <location>
        <begin position="589"/>
        <end position="601"/>
    </location>
</feature>
<sequence length="720" mass="83989">MPPKRKQLRRNSSSIDSNSLQQQNLLHVCGYCSKLMGNDEKEHLEHAMSHQNEVTQCRTCCIPVNKEETEDHLKRIHACNYRHIKFSIDNSLIELRIAAGKSYSNFWGIRLSSTDSTLNSFSSNSARWWQNFKNGRSLGTFRILNSKFSWKCPMCEGKSAVNFNETISMRTYALTHLEHHHFEEVMVSVPGFFEFEWYHLNEETDFDVRALMHIRQQRIMCKGRSYLTFYTINLSKMENGENFLTKLKKRSGMEKEEVRYCLVCCCLVSSETIKQHFRLSSHSCLDPIASSSSFTHVQPDPKEVANEAGENVNNAENPEEEEVYTFEFPKELFLYSNVFKNLRKDEFKWRCCLCPRAHAHIFTTQLIMRMYALRHIDQHHKYLFTEEFMNYEWLSAKHEIRASFDIRTFTPLQYTIKGESTFNATDPNDYTLPQQYFFIPKDFINETVICGFCYRSFNKIDFLLHIVLHGFRVVTRETAKLRPASYTETANELMGQNNYSDGGLDDEPHNILSVDGKRLKSKMDLLAKRSYLNVPRFSEVTTPGKSERDTDGEIYTPSGRRSAMNARKLLTETFKVLQDNFRNRKDTWNESSCSSSSSSDESNSEDDRFERNLLLEATTKDERRERSKSTELKVKDLSKMRPAEVREWVKREAEKRGVDWKDQSSSSEGEDMESETTTERIAGNNWNNMRLKDIKELVRTAAKRKKIDISNDSSSDSDDC</sequence>
<feature type="region of interest" description="Disordered" evidence="1">
    <location>
        <begin position="586"/>
        <end position="635"/>
    </location>
</feature>
<feature type="compositionally biased region" description="Basic and acidic residues" evidence="1">
    <location>
        <begin position="652"/>
        <end position="662"/>
    </location>
</feature>
<feature type="region of interest" description="Disordered" evidence="1">
    <location>
        <begin position="652"/>
        <end position="685"/>
    </location>
</feature>
<dbReference type="GeneID" id="172365"/>
<protein>
    <submittedName>
        <fullName evidence="2">C2H2-type domain-containing protein</fullName>
    </submittedName>
</protein>
<dbReference type="KEGG" id="cel:CELE_T10E9.2"/>
<dbReference type="Proteomes" id="UP000001940">
    <property type="component" value="Chromosome I"/>
</dbReference>
<evidence type="ECO:0000313" key="4">
    <source>
        <dbReference type="WormBase" id="T10E9.2"/>
    </source>
</evidence>
<dbReference type="WormBase" id="T10E9.2">
    <property type="protein sequence ID" value="CE13545"/>
    <property type="gene ID" value="WBGene00020412"/>
</dbReference>
<dbReference type="EMBL" id="BX284601">
    <property type="protein sequence ID" value="CCD68102.1"/>
    <property type="molecule type" value="Genomic_DNA"/>
</dbReference>
<evidence type="ECO:0000313" key="2">
    <source>
        <dbReference type="EMBL" id="CCD68102.1"/>
    </source>
</evidence>
<accession>O01605</accession>
<dbReference type="HOGENOM" id="CLU_380931_0_0_1"/>
<evidence type="ECO:0000256" key="1">
    <source>
        <dbReference type="SAM" id="MobiDB-lite"/>
    </source>
</evidence>
<dbReference type="AlphaFoldDB" id="O01605"/>
<dbReference type="Bgee" id="WBGene00020412">
    <property type="expression patterns" value="Expressed in germ line (C elegans) and 4 other cell types or tissues"/>
</dbReference>
<organism evidence="2 3">
    <name type="scientific">Caenorhabditis elegans</name>
    <dbReference type="NCBI Taxonomy" id="6239"/>
    <lineage>
        <taxon>Eukaryota</taxon>
        <taxon>Metazoa</taxon>
        <taxon>Ecdysozoa</taxon>
        <taxon>Nematoda</taxon>
        <taxon>Chromadorea</taxon>
        <taxon>Rhabditida</taxon>
        <taxon>Rhabditina</taxon>
        <taxon>Rhabditomorpha</taxon>
        <taxon>Rhabditoidea</taxon>
        <taxon>Rhabditidae</taxon>
        <taxon>Peloderinae</taxon>
        <taxon>Caenorhabditis</taxon>
    </lineage>
</organism>
<evidence type="ECO:0000313" key="3">
    <source>
        <dbReference type="Proteomes" id="UP000001940"/>
    </source>
</evidence>
<dbReference type="AGR" id="WB:WBGene00020412"/>
<dbReference type="OMA" id="EFKWRCC"/>
<dbReference type="PIR" id="T25883">
    <property type="entry name" value="T25883"/>
</dbReference>
<dbReference type="InParanoid" id="O01605"/>
<name>O01605_CAEEL</name>
<gene>
    <name evidence="2" type="ORF">CELE_T10E9.2</name>
    <name evidence="2 4" type="ORF">T10E9.2</name>
</gene>
<dbReference type="STRING" id="6239.T10E9.2.1"/>
<proteinExistence type="predicted"/>